<evidence type="ECO:0000313" key="1">
    <source>
        <dbReference type="EMBL" id="NYI42721.1"/>
    </source>
</evidence>
<comment type="caution">
    <text evidence="1">The sequence shown here is derived from an EMBL/GenBank/DDBJ whole genome shotgun (WGS) entry which is preliminary data.</text>
</comment>
<dbReference type="InterPro" id="IPR008183">
    <property type="entry name" value="Aldose_1/G6P_1-epimerase"/>
</dbReference>
<dbReference type="AlphaFoldDB" id="A0A7Z0CIL6"/>
<dbReference type="InterPro" id="IPR011013">
    <property type="entry name" value="Gal_mutarotase_sf_dom"/>
</dbReference>
<evidence type="ECO:0000313" key="2">
    <source>
        <dbReference type="Proteomes" id="UP000547973"/>
    </source>
</evidence>
<name>A0A7Z0CIL6_9MICO</name>
<gene>
    <name evidence="1" type="ORF">BKA03_002840</name>
</gene>
<dbReference type="EC" id="5.1.3.3" evidence="1"/>
<dbReference type="Proteomes" id="UP000547973">
    <property type="component" value="Unassembled WGS sequence"/>
</dbReference>
<dbReference type="GO" id="GO:0030246">
    <property type="term" value="F:carbohydrate binding"/>
    <property type="evidence" value="ECO:0007669"/>
    <property type="project" value="InterPro"/>
</dbReference>
<keyword evidence="1" id="KW-0413">Isomerase</keyword>
<dbReference type="Gene3D" id="2.70.98.10">
    <property type="match status" value="1"/>
</dbReference>
<sequence length="310" mass="33844">MTDIVTLENEHWQVGLVPATGGSVAFGRVRIAGEWVDVLRPTPEDKLGEWGHTASFPLVPWSNRIAHGRFAWAGREYQLRVNFTDGTAIHGTGLEFPWQVVESTPTSVVLEFVSRDVFGVNFPWPFTARFGYELDGERFEWHMDITNDAHETFPAGIGHHPYFMRALTGADGGTLSPEARLQLNCAQSYPVVECLPTGAPEPVSGRLDFRDMKPLGPEFMDGCFTARTSSTLATIDYPGALTVDIEAGALLEHTVVYLPVDVPYFAVEPVTNANDGFNLQAAGSQGTGVFLVQPGETRSSSFTLVAQPIA</sequence>
<dbReference type="GO" id="GO:0004034">
    <property type="term" value="F:aldose 1-epimerase activity"/>
    <property type="evidence" value="ECO:0007669"/>
    <property type="project" value="UniProtKB-EC"/>
</dbReference>
<dbReference type="EMBL" id="JACBZO010000001">
    <property type="protein sequence ID" value="NYI42721.1"/>
    <property type="molecule type" value="Genomic_DNA"/>
</dbReference>
<dbReference type="GO" id="GO:0006006">
    <property type="term" value="P:glucose metabolic process"/>
    <property type="evidence" value="ECO:0007669"/>
    <property type="project" value="TreeGrafter"/>
</dbReference>
<dbReference type="OrthoDB" id="4739604at2"/>
<proteinExistence type="predicted"/>
<reference evidence="1 2" key="1">
    <citation type="submission" date="2020-07" db="EMBL/GenBank/DDBJ databases">
        <title>Sequencing the genomes of 1000 actinobacteria strains.</title>
        <authorList>
            <person name="Klenk H.-P."/>
        </authorList>
    </citation>
    <scope>NUCLEOTIDE SEQUENCE [LARGE SCALE GENOMIC DNA]</scope>
    <source>
        <strain evidence="1 2">DSM 19970</strain>
    </source>
</reference>
<dbReference type="RefSeq" id="WP_152649546.1">
    <property type="nucleotide sequence ID" value="NZ_BBRC01000006.1"/>
</dbReference>
<dbReference type="PANTHER" id="PTHR10091">
    <property type="entry name" value="ALDOSE-1-EPIMERASE"/>
    <property type="match status" value="1"/>
</dbReference>
<accession>A0A7Z0CIL6</accession>
<dbReference type="SUPFAM" id="SSF74650">
    <property type="entry name" value="Galactose mutarotase-like"/>
    <property type="match status" value="1"/>
</dbReference>
<organism evidence="1 2">
    <name type="scientific">Demequina lutea</name>
    <dbReference type="NCBI Taxonomy" id="431489"/>
    <lineage>
        <taxon>Bacteria</taxon>
        <taxon>Bacillati</taxon>
        <taxon>Actinomycetota</taxon>
        <taxon>Actinomycetes</taxon>
        <taxon>Micrococcales</taxon>
        <taxon>Demequinaceae</taxon>
        <taxon>Demequina</taxon>
    </lineage>
</organism>
<dbReference type="GO" id="GO:0033499">
    <property type="term" value="P:galactose catabolic process via UDP-galactose, Leloir pathway"/>
    <property type="evidence" value="ECO:0007669"/>
    <property type="project" value="TreeGrafter"/>
</dbReference>
<dbReference type="Pfam" id="PF01263">
    <property type="entry name" value="Aldose_epim"/>
    <property type="match status" value="1"/>
</dbReference>
<protein>
    <submittedName>
        <fullName evidence="1">Aldose 1-epimerase</fullName>
        <ecNumber evidence="1">5.1.3.3</ecNumber>
    </submittedName>
</protein>
<dbReference type="PANTHER" id="PTHR10091:SF45">
    <property type="entry name" value="ALDOSE 1-EPIMERASE"/>
    <property type="match status" value="1"/>
</dbReference>
<keyword evidence="2" id="KW-1185">Reference proteome</keyword>
<dbReference type="InterPro" id="IPR014718">
    <property type="entry name" value="GH-type_carb-bd"/>
</dbReference>